<evidence type="ECO:0000256" key="4">
    <source>
        <dbReference type="ARBA" id="ARBA00022777"/>
    </source>
</evidence>
<feature type="domain" description="F-BAR" evidence="15">
    <location>
        <begin position="1"/>
        <end position="366"/>
    </location>
</feature>
<dbReference type="GO" id="GO:0004715">
    <property type="term" value="F:non-membrane spanning protein tyrosine kinase activity"/>
    <property type="evidence" value="ECO:0007669"/>
    <property type="project" value="UniProtKB-EC"/>
</dbReference>
<keyword evidence="17" id="KW-1185">Reference proteome</keyword>
<evidence type="ECO:0000256" key="7">
    <source>
        <dbReference type="ARBA" id="ARBA00051245"/>
    </source>
</evidence>
<dbReference type="Pfam" id="PF00611">
    <property type="entry name" value="FCH"/>
    <property type="match status" value="1"/>
</dbReference>
<proteinExistence type="inferred from homology"/>
<evidence type="ECO:0000256" key="2">
    <source>
        <dbReference type="ARBA" id="ARBA00022679"/>
    </source>
</evidence>
<dbReference type="InterPro" id="IPR050198">
    <property type="entry name" value="Non-receptor_tyrosine_kinases"/>
</dbReference>
<keyword evidence="1" id="KW-0597">Phosphoprotein</keyword>
<feature type="region of interest" description="Disordered" evidence="12">
    <location>
        <begin position="535"/>
        <end position="563"/>
    </location>
</feature>
<dbReference type="SMART" id="SM00055">
    <property type="entry name" value="FCH"/>
    <property type="match status" value="1"/>
</dbReference>
<evidence type="ECO:0000256" key="12">
    <source>
        <dbReference type="SAM" id="MobiDB-lite"/>
    </source>
</evidence>
<sequence>MGFSVATLEGKEAHEALLCRQDSEIRLLELMRRCLLLKVKHDKDYASALNSVANQGQKIDKFEDMKESSIFRAWKVLMEELENLGKLFKSNAEIIEKETLCKLNTMCSEKRKAKKHYQDEYNRLCQQFSNASVCEYQDFFKVQLDYPEISAGSSDSPEISAVVPNLPTSADELSEGPFSFELLKQKLREFTLPDFWQLFANDDSIHFIKMKDDTFTHFEKRISIALDLKVQISDEVMKKRSDYCRYREDYRILRSRFEKQYFECGHSGKKLEDVREKYQKACRKLHQVHNEYVLLIADAQETRRDFNSVLFPSLLEQQQVIFQNFMFTWQVLLKELVQCWNVPATQFAECCNNAENAINNIKPPEEYKMLIDKQNGVHAISDNADFTFDSSLVEDTTGKLLPNQLTVDNLTVEWVRKKMADLEVMLKECQTSLSNCDNCINRENSIDLTVSELRGKERKLTRQIEVIKKALSEIGCEELPNGCDLENSFEQGNDLQPLNRVSLKRASLSSLHQNSTSPTSQVSIVDKLWKPFRRKSAPNSPELGSRSPLGSTTEPPSSGVGSMSDMRSVILNIEPSSPSPVSNKNALTLQCDFNLTNPTADLVLGSSMRSLVDEEWFHGVLPRDEVVRLLRIEGDFLVRETERNCEKQTVLSVLWGGRDKHFIVQTTSDGEYRFEGPSFPTIHELITFQYHNGLPVTSRSGAILKRPILRERWELNNDDVHLSQKIGKGNFGDVYKAILLSSNEEVAVKTCRVTIPDEYKKKFLQEGRILKQYDHPNIVKFIGICVQKQPIMIVMELVSGGSLLTFLRKNASSLSCHQLLLMCRDTAAGMRYLESKNCIHRDLAARNCLVGKDNIVKISDFGMSREEEEYIVSDGMKQIPIKWTAPEALNFGKYTSLCDVWSYGVLIWEIFSKGENPYPGLSNSEARTKIDLGYRMPAPEGTPEEIYRLMLSCWEYDAEKRPHFDRIHKMVDNIVKKFS</sequence>
<dbReference type="InterPro" id="IPR027267">
    <property type="entry name" value="AH/BAR_dom_sf"/>
</dbReference>
<evidence type="ECO:0000313" key="17">
    <source>
        <dbReference type="Proteomes" id="UP001367676"/>
    </source>
</evidence>
<keyword evidence="9" id="KW-0175">Coiled coil</keyword>
<evidence type="ECO:0000259" key="15">
    <source>
        <dbReference type="PROSITE" id="PS51741"/>
    </source>
</evidence>
<dbReference type="InterPro" id="IPR000980">
    <property type="entry name" value="SH2"/>
</dbReference>
<dbReference type="InterPro" id="IPR020635">
    <property type="entry name" value="Tyr_kinase_cat_dom"/>
</dbReference>
<feature type="domain" description="SH2" evidence="13">
    <location>
        <begin position="616"/>
        <end position="708"/>
    </location>
</feature>
<dbReference type="Gene3D" id="1.20.1270.60">
    <property type="entry name" value="Arfaptin homology (AH) domain/BAR domain"/>
    <property type="match status" value="1"/>
</dbReference>
<dbReference type="CDD" id="cd10361">
    <property type="entry name" value="SH2_Fps_family"/>
    <property type="match status" value="1"/>
</dbReference>
<evidence type="ECO:0000259" key="14">
    <source>
        <dbReference type="PROSITE" id="PS50011"/>
    </source>
</evidence>
<dbReference type="PROSITE" id="PS50001">
    <property type="entry name" value="SH2"/>
    <property type="match status" value="1"/>
</dbReference>
<dbReference type="InterPro" id="IPR001245">
    <property type="entry name" value="Ser-Thr/Tyr_kinase_cat_dom"/>
</dbReference>
<evidence type="ECO:0000256" key="6">
    <source>
        <dbReference type="ARBA" id="ARBA00023137"/>
    </source>
</evidence>
<dbReference type="PRINTS" id="PR00109">
    <property type="entry name" value="TYRKINASE"/>
</dbReference>
<dbReference type="SUPFAM" id="SSF103657">
    <property type="entry name" value="BAR/IMD domain-like"/>
    <property type="match status" value="2"/>
</dbReference>
<dbReference type="Proteomes" id="UP001367676">
    <property type="component" value="Unassembled WGS sequence"/>
</dbReference>
<dbReference type="InterPro" id="IPR017441">
    <property type="entry name" value="Protein_kinase_ATP_BS"/>
</dbReference>
<comment type="catalytic activity">
    <reaction evidence="7 11">
        <text>L-tyrosyl-[protein] + ATP = O-phospho-L-tyrosyl-[protein] + ADP + H(+)</text>
        <dbReference type="Rhea" id="RHEA:10596"/>
        <dbReference type="Rhea" id="RHEA-COMP:10136"/>
        <dbReference type="Rhea" id="RHEA-COMP:20101"/>
        <dbReference type="ChEBI" id="CHEBI:15378"/>
        <dbReference type="ChEBI" id="CHEBI:30616"/>
        <dbReference type="ChEBI" id="CHEBI:46858"/>
        <dbReference type="ChEBI" id="CHEBI:61978"/>
        <dbReference type="ChEBI" id="CHEBI:456216"/>
        <dbReference type="EC" id="2.7.10.2"/>
    </reaction>
</comment>
<dbReference type="InterPro" id="IPR011009">
    <property type="entry name" value="Kinase-like_dom_sf"/>
</dbReference>
<dbReference type="FunFam" id="3.30.505.10:FF:000051">
    <property type="entry name" value="Tyrosine-protein kinase"/>
    <property type="match status" value="1"/>
</dbReference>
<dbReference type="GO" id="GO:0002009">
    <property type="term" value="P:morphogenesis of an epithelium"/>
    <property type="evidence" value="ECO:0007669"/>
    <property type="project" value="UniProtKB-ARBA"/>
</dbReference>
<dbReference type="PROSITE" id="PS00107">
    <property type="entry name" value="PROTEIN_KINASE_ATP"/>
    <property type="match status" value="1"/>
</dbReference>
<dbReference type="InterPro" id="IPR036860">
    <property type="entry name" value="SH2_dom_sf"/>
</dbReference>
<dbReference type="EMBL" id="JBBCAQ010000032">
    <property type="protein sequence ID" value="KAK7584239.1"/>
    <property type="molecule type" value="Genomic_DNA"/>
</dbReference>
<evidence type="ECO:0000256" key="5">
    <source>
        <dbReference type="ARBA" id="ARBA00022840"/>
    </source>
</evidence>
<gene>
    <name evidence="16" type="ORF">V9T40_005202</name>
</gene>
<keyword evidence="8" id="KW-0727">SH2 domain</keyword>
<comment type="similarity">
    <text evidence="11">Belongs to the protein kinase superfamily. Tyr protein kinase family.</text>
</comment>
<evidence type="ECO:0000256" key="10">
    <source>
        <dbReference type="PROSITE-ProRule" id="PRU10141"/>
    </source>
</evidence>
<name>A0AAN9Y2M7_9HEMI</name>
<dbReference type="SUPFAM" id="SSF55550">
    <property type="entry name" value="SH2 domain"/>
    <property type="match status" value="1"/>
</dbReference>
<evidence type="ECO:0000256" key="9">
    <source>
        <dbReference type="PROSITE-ProRule" id="PRU01077"/>
    </source>
</evidence>
<dbReference type="FunFam" id="1.10.510.10:FF:000212">
    <property type="entry name" value="Tyrosine-protein kinase"/>
    <property type="match status" value="1"/>
</dbReference>
<dbReference type="PROSITE" id="PS50011">
    <property type="entry name" value="PROTEIN_KINASE_DOM"/>
    <property type="match status" value="1"/>
</dbReference>
<dbReference type="AlphaFoldDB" id="A0AAN9Y2M7"/>
<dbReference type="InterPro" id="IPR031160">
    <property type="entry name" value="F_BAR_dom"/>
</dbReference>
<comment type="caution">
    <text evidence="16">The sequence shown here is derived from an EMBL/GenBank/DDBJ whole genome shotgun (WGS) entry which is preliminary data.</text>
</comment>
<keyword evidence="4 11" id="KW-0418">Kinase</keyword>
<dbReference type="Gene3D" id="3.30.200.20">
    <property type="entry name" value="Phosphorylase Kinase, domain 1"/>
    <property type="match status" value="1"/>
</dbReference>
<feature type="compositionally biased region" description="Polar residues" evidence="12">
    <location>
        <begin position="548"/>
        <end position="561"/>
    </location>
</feature>
<dbReference type="SUPFAM" id="SSF56112">
    <property type="entry name" value="Protein kinase-like (PK-like)"/>
    <property type="match status" value="1"/>
</dbReference>
<dbReference type="Gene3D" id="3.30.505.10">
    <property type="entry name" value="SH2 domain"/>
    <property type="match status" value="1"/>
</dbReference>
<feature type="binding site" evidence="10">
    <location>
        <position position="749"/>
    </location>
    <ligand>
        <name>ATP</name>
        <dbReference type="ChEBI" id="CHEBI:30616"/>
    </ligand>
</feature>
<dbReference type="SMART" id="SM00219">
    <property type="entry name" value="TyrKc"/>
    <property type="match status" value="1"/>
</dbReference>
<dbReference type="Gene3D" id="1.10.510.10">
    <property type="entry name" value="Transferase(Phosphotransferase) domain 1"/>
    <property type="match status" value="1"/>
</dbReference>
<dbReference type="SMART" id="SM00252">
    <property type="entry name" value="SH2"/>
    <property type="match status" value="1"/>
</dbReference>
<dbReference type="GO" id="GO:0005524">
    <property type="term" value="F:ATP binding"/>
    <property type="evidence" value="ECO:0007669"/>
    <property type="project" value="UniProtKB-UniRule"/>
</dbReference>
<keyword evidence="5 10" id="KW-0067">ATP-binding</keyword>
<protein>
    <recommendedName>
        <fullName evidence="11">Tyrosine-protein kinase</fullName>
        <ecNumber evidence="11">2.7.10.2</ecNumber>
    </recommendedName>
</protein>
<dbReference type="InterPro" id="IPR000719">
    <property type="entry name" value="Prot_kinase_dom"/>
</dbReference>
<evidence type="ECO:0000313" key="16">
    <source>
        <dbReference type="EMBL" id="KAK7584239.1"/>
    </source>
</evidence>
<dbReference type="InterPro" id="IPR035849">
    <property type="entry name" value="Fes/Fps/Fer_SH2"/>
</dbReference>
<evidence type="ECO:0000256" key="3">
    <source>
        <dbReference type="ARBA" id="ARBA00022741"/>
    </source>
</evidence>
<feature type="domain" description="Protein kinase" evidence="14">
    <location>
        <begin position="720"/>
        <end position="971"/>
    </location>
</feature>
<dbReference type="PROSITE" id="PS00109">
    <property type="entry name" value="PROTEIN_KINASE_TYR"/>
    <property type="match status" value="1"/>
</dbReference>
<keyword evidence="2 11" id="KW-0808">Transferase</keyword>
<organism evidence="16 17">
    <name type="scientific">Parthenolecanium corni</name>
    <dbReference type="NCBI Taxonomy" id="536013"/>
    <lineage>
        <taxon>Eukaryota</taxon>
        <taxon>Metazoa</taxon>
        <taxon>Ecdysozoa</taxon>
        <taxon>Arthropoda</taxon>
        <taxon>Hexapoda</taxon>
        <taxon>Insecta</taxon>
        <taxon>Pterygota</taxon>
        <taxon>Neoptera</taxon>
        <taxon>Paraneoptera</taxon>
        <taxon>Hemiptera</taxon>
        <taxon>Sternorrhyncha</taxon>
        <taxon>Coccoidea</taxon>
        <taxon>Coccidae</taxon>
        <taxon>Parthenolecanium</taxon>
    </lineage>
</organism>
<evidence type="ECO:0000256" key="1">
    <source>
        <dbReference type="ARBA" id="ARBA00022553"/>
    </source>
</evidence>
<dbReference type="InterPro" id="IPR008266">
    <property type="entry name" value="Tyr_kinase_AS"/>
</dbReference>
<dbReference type="Pfam" id="PF00017">
    <property type="entry name" value="SH2"/>
    <property type="match status" value="1"/>
</dbReference>
<accession>A0AAN9Y2M7</accession>
<dbReference type="InterPro" id="IPR001060">
    <property type="entry name" value="FCH_dom"/>
</dbReference>
<evidence type="ECO:0000256" key="8">
    <source>
        <dbReference type="PROSITE-ProRule" id="PRU00191"/>
    </source>
</evidence>
<dbReference type="Pfam" id="PF07714">
    <property type="entry name" value="PK_Tyr_Ser-Thr"/>
    <property type="match status" value="1"/>
</dbReference>
<keyword evidence="3 10" id="KW-0547">Nucleotide-binding</keyword>
<dbReference type="PANTHER" id="PTHR24418">
    <property type="entry name" value="TYROSINE-PROTEIN KINASE"/>
    <property type="match status" value="1"/>
</dbReference>
<dbReference type="PROSITE" id="PS51741">
    <property type="entry name" value="F_BAR"/>
    <property type="match status" value="1"/>
</dbReference>
<keyword evidence="6 11" id="KW-0829">Tyrosine-protein kinase</keyword>
<dbReference type="FunFam" id="3.30.200.20:FF:000089">
    <property type="entry name" value="Tyrosine-protein kinase"/>
    <property type="match status" value="1"/>
</dbReference>
<dbReference type="EC" id="2.7.10.2" evidence="11"/>
<evidence type="ECO:0000259" key="13">
    <source>
        <dbReference type="PROSITE" id="PS50001"/>
    </source>
</evidence>
<reference evidence="16 17" key="1">
    <citation type="submission" date="2024-03" db="EMBL/GenBank/DDBJ databases">
        <title>Adaptation during the transition from Ophiocordyceps entomopathogen to insect associate is accompanied by gene loss and intensified selection.</title>
        <authorList>
            <person name="Ward C.M."/>
            <person name="Onetto C.A."/>
            <person name="Borneman A.R."/>
        </authorList>
    </citation>
    <scope>NUCLEOTIDE SEQUENCE [LARGE SCALE GENOMIC DNA]</scope>
    <source>
        <strain evidence="16">AWRI1</strain>
        <tissue evidence="16">Single Adult Female</tissue>
    </source>
</reference>
<dbReference type="CDD" id="cd05041">
    <property type="entry name" value="PTKc_Fes_like"/>
    <property type="match status" value="1"/>
</dbReference>
<evidence type="ECO:0000256" key="11">
    <source>
        <dbReference type="RuleBase" id="RU362096"/>
    </source>
</evidence>